<dbReference type="Pfam" id="PF17210">
    <property type="entry name" value="SdrD_B"/>
    <property type="match status" value="1"/>
</dbReference>
<keyword evidence="3 5" id="KW-0732">Signal</keyword>
<reference evidence="7 8" key="1">
    <citation type="submission" date="2024-06" db="EMBL/GenBank/DDBJ databases">
        <title>The Natural Products Discovery Center: Release of the First 8490 Sequenced Strains for Exploring Actinobacteria Biosynthetic Diversity.</title>
        <authorList>
            <person name="Kalkreuter E."/>
            <person name="Kautsar S.A."/>
            <person name="Yang D."/>
            <person name="Bader C.D."/>
            <person name="Teijaro C.N."/>
            <person name="Fluegel L."/>
            <person name="Davis C.M."/>
            <person name="Simpson J.R."/>
            <person name="Lauterbach L."/>
            <person name="Steele A.D."/>
            <person name="Gui C."/>
            <person name="Meng S."/>
            <person name="Li G."/>
            <person name="Viehrig K."/>
            <person name="Ye F."/>
            <person name="Su P."/>
            <person name="Kiefer A.F."/>
            <person name="Nichols A."/>
            <person name="Cepeda A.J."/>
            <person name="Yan W."/>
            <person name="Fan B."/>
            <person name="Jiang Y."/>
            <person name="Adhikari A."/>
            <person name="Zheng C.-J."/>
            <person name="Schuster L."/>
            <person name="Cowan T.M."/>
            <person name="Smanski M.J."/>
            <person name="Chevrette M.G."/>
            <person name="De Carvalho L.P.S."/>
            <person name="Shen B."/>
        </authorList>
    </citation>
    <scope>NUCLEOTIDE SEQUENCE [LARGE SCALE GENOMIC DNA]</scope>
    <source>
        <strain evidence="7 8">NPDC048946</strain>
    </source>
</reference>
<feature type="signal peptide" evidence="5">
    <location>
        <begin position="1"/>
        <end position="19"/>
    </location>
</feature>
<gene>
    <name evidence="7" type="ORF">AB0C36_41130</name>
</gene>
<evidence type="ECO:0000313" key="8">
    <source>
        <dbReference type="Proteomes" id="UP001551482"/>
    </source>
</evidence>
<feature type="region of interest" description="Disordered" evidence="4">
    <location>
        <begin position="403"/>
        <end position="458"/>
    </location>
</feature>
<organism evidence="7 8">
    <name type="scientific">Streptodolium elevatio</name>
    <dbReference type="NCBI Taxonomy" id="3157996"/>
    <lineage>
        <taxon>Bacteria</taxon>
        <taxon>Bacillati</taxon>
        <taxon>Actinomycetota</taxon>
        <taxon>Actinomycetes</taxon>
        <taxon>Kitasatosporales</taxon>
        <taxon>Streptomycetaceae</taxon>
        <taxon>Streptodolium</taxon>
    </lineage>
</organism>
<feature type="compositionally biased region" description="Pro residues" evidence="4">
    <location>
        <begin position="442"/>
        <end position="454"/>
    </location>
</feature>
<keyword evidence="2" id="KW-0964">Secreted</keyword>
<evidence type="ECO:0000256" key="3">
    <source>
        <dbReference type="ARBA" id="ARBA00022729"/>
    </source>
</evidence>
<comment type="subcellular location">
    <subcellularLocation>
        <location evidence="1">Secreted</location>
    </subcellularLocation>
</comment>
<accession>A0ABV3DVW3</accession>
<evidence type="ECO:0000256" key="5">
    <source>
        <dbReference type="SAM" id="SignalP"/>
    </source>
</evidence>
<protein>
    <submittedName>
        <fullName evidence="7">Cadherin-like domain-containing protein</fullName>
    </submittedName>
</protein>
<evidence type="ECO:0000256" key="4">
    <source>
        <dbReference type="SAM" id="MobiDB-lite"/>
    </source>
</evidence>
<dbReference type="SUPFAM" id="SSF117074">
    <property type="entry name" value="Hypothetical protein PA1324"/>
    <property type="match status" value="1"/>
</dbReference>
<dbReference type="Proteomes" id="UP001551482">
    <property type="component" value="Unassembled WGS sequence"/>
</dbReference>
<evidence type="ECO:0000256" key="1">
    <source>
        <dbReference type="ARBA" id="ARBA00004613"/>
    </source>
</evidence>
<sequence length="492" mass="50693">MAAVAAMTAVPLVAAPAFAAGGAYGDWTLPAPTGSLSFPGVGLPNAAVTTDSTSPLVASGQSAFLNPSTPFGQAYGGPRGRPYLALRTAAGATPSTTTITFDTAPPAGTWGFALGDVDADHVHIYATGPDGVDLTPAELGFQGAFNYCDGTPRPSTCTGGGPFTDVPTWDEPNADLVGSGSDTSGATGWLRPTKPVKSLRLVFSVQTGIPIYQLWVATSTTTVAGRITSAGCGLPDETAVRLLRQDGTPVLDAEGAPVTTTMNADGTYAFDAVGKAQYRVAIDVPAGYTATTTQKPADARDDDATGVDFALSCQVETIAERPVFEAPGPGQPIHIPVPPQVDKDHPVDVVAPPAHGTVVRDPHGGLVYTPEKGYGGPDTFTYQGRDAQGRTVQETVRVSAVAAPRPTPKPTHTHTHSAKPKPASKPVHTHTAKPVPAHLVKPTPPAPQPRPMPPRIAATGPEHTVELAVAGGAFILVGGAMVRWTTRRRSND</sequence>
<proteinExistence type="predicted"/>
<comment type="caution">
    <text evidence="7">The sequence shown here is derived from an EMBL/GenBank/DDBJ whole genome shotgun (WGS) entry which is preliminary data.</text>
</comment>
<dbReference type="Gene3D" id="2.60.40.10">
    <property type="entry name" value="Immunoglobulins"/>
    <property type="match status" value="1"/>
</dbReference>
<name>A0ABV3DVW3_9ACTN</name>
<feature type="chain" id="PRO_5047143990" evidence="5">
    <location>
        <begin position="20"/>
        <end position="492"/>
    </location>
</feature>
<dbReference type="InterPro" id="IPR013783">
    <property type="entry name" value="Ig-like_fold"/>
</dbReference>
<evidence type="ECO:0000259" key="6">
    <source>
        <dbReference type="Pfam" id="PF17210"/>
    </source>
</evidence>
<dbReference type="EMBL" id="JBEZFP010000210">
    <property type="protein sequence ID" value="MEU8139888.1"/>
    <property type="molecule type" value="Genomic_DNA"/>
</dbReference>
<evidence type="ECO:0000256" key="2">
    <source>
        <dbReference type="ARBA" id="ARBA00022525"/>
    </source>
</evidence>
<keyword evidence="8" id="KW-1185">Reference proteome</keyword>
<dbReference type="Gene3D" id="2.60.40.3440">
    <property type="match status" value="1"/>
</dbReference>
<dbReference type="Pfam" id="PF17963">
    <property type="entry name" value="Big_9"/>
    <property type="match status" value="1"/>
</dbReference>
<evidence type="ECO:0000313" key="7">
    <source>
        <dbReference type="EMBL" id="MEU8139888.1"/>
    </source>
</evidence>
<dbReference type="InterPro" id="IPR033764">
    <property type="entry name" value="Sdr_B"/>
</dbReference>
<dbReference type="RefSeq" id="WP_358364415.1">
    <property type="nucleotide sequence ID" value="NZ_JBEZFP010000210.1"/>
</dbReference>
<feature type="domain" description="SD-repeat containing protein B" evidence="6">
    <location>
        <begin position="254"/>
        <end position="309"/>
    </location>
</feature>